<protein>
    <submittedName>
        <fullName evidence="7">TspO and MBR related proteins</fullName>
    </submittedName>
</protein>
<feature type="transmembrane region" description="Helical" evidence="6">
    <location>
        <begin position="96"/>
        <end position="117"/>
    </location>
</feature>
<dbReference type="PIRSF" id="PIRSF005859">
    <property type="entry name" value="PBR"/>
    <property type="match status" value="1"/>
</dbReference>
<dbReference type="InterPro" id="IPR038330">
    <property type="entry name" value="TspO/MBR-related_sf"/>
</dbReference>
<keyword evidence="3 6" id="KW-0812">Transmembrane</keyword>
<feature type="transmembrane region" description="Helical" evidence="6">
    <location>
        <begin position="41"/>
        <end position="60"/>
    </location>
</feature>
<proteinExistence type="inferred from homology"/>
<accession>A0A1G5G8Z1</accession>
<dbReference type="AlphaFoldDB" id="A0A1G5G8Z1"/>
<dbReference type="Gene3D" id="1.20.1260.100">
    <property type="entry name" value="TspO/MBR protein"/>
    <property type="match status" value="1"/>
</dbReference>
<dbReference type="FunFam" id="1.20.1260.100:FF:000001">
    <property type="entry name" value="translocator protein 2"/>
    <property type="match status" value="1"/>
</dbReference>
<keyword evidence="8" id="KW-1185">Reference proteome</keyword>
<dbReference type="PANTHER" id="PTHR10057:SF0">
    <property type="entry name" value="TRANSLOCATOR PROTEIN"/>
    <property type="match status" value="1"/>
</dbReference>
<evidence type="ECO:0000256" key="4">
    <source>
        <dbReference type="ARBA" id="ARBA00022989"/>
    </source>
</evidence>
<evidence type="ECO:0000256" key="1">
    <source>
        <dbReference type="ARBA" id="ARBA00004141"/>
    </source>
</evidence>
<evidence type="ECO:0000256" key="5">
    <source>
        <dbReference type="ARBA" id="ARBA00023136"/>
    </source>
</evidence>
<evidence type="ECO:0000256" key="6">
    <source>
        <dbReference type="SAM" id="Phobius"/>
    </source>
</evidence>
<evidence type="ECO:0000313" key="7">
    <source>
        <dbReference type="EMBL" id="SCY47973.1"/>
    </source>
</evidence>
<dbReference type="CDD" id="cd15904">
    <property type="entry name" value="TSPO_MBR"/>
    <property type="match status" value="1"/>
</dbReference>
<dbReference type="Pfam" id="PF03073">
    <property type="entry name" value="TspO_MBR"/>
    <property type="match status" value="1"/>
</dbReference>
<feature type="transmembrane region" description="Helical" evidence="6">
    <location>
        <begin position="72"/>
        <end position="90"/>
    </location>
</feature>
<evidence type="ECO:0000313" key="8">
    <source>
        <dbReference type="Proteomes" id="UP000199502"/>
    </source>
</evidence>
<dbReference type="InterPro" id="IPR004307">
    <property type="entry name" value="TspO_MBR"/>
</dbReference>
<dbReference type="STRING" id="336292.SAMN05660710_01662"/>
<evidence type="ECO:0000256" key="2">
    <source>
        <dbReference type="ARBA" id="ARBA00007524"/>
    </source>
</evidence>
<organism evidence="7 8">
    <name type="scientific">Paracoccus tibetensis</name>
    <dbReference type="NCBI Taxonomy" id="336292"/>
    <lineage>
        <taxon>Bacteria</taxon>
        <taxon>Pseudomonadati</taxon>
        <taxon>Pseudomonadota</taxon>
        <taxon>Alphaproteobacteria</taxon>
        <taxon>Rhodobacterales</taxon>
        <taxon>Paracoccaceae</taxon>
        <taxon>Paracoccus</taxon>
    </lineage>
</organism>
<dbReference type="OrthoDB" id="9795496at2"/>
<keyword evidence="5 6" id="KW-0472">Membrane</keyword>
<comment type="similarity">
    <text evidence="2">Belongs to the TspO/BZRP family.</text>
</comment>
<dbReference type="PANTHER" id="PTHR10057">
    <property type="entry name" value="PERIPHERAL-TYPE BENZODIAZEPINE RECEPTOR"/>
    <property type="match status" value="1"/>
</dbReference>
<dbReference type="GO" id="GO:0033013">
    <property type="term" value="P:tetrapyrrole metabolic process"/>
    <property type="evidence" value="ECO:0007669"/>
    <property type="project" value="UniProtKB-ARBA"/>
</dbReference>
<dbReference type="RefSeq" id="WP_090742367.1">
    <property type="nucleotide sequence ID" value="NZ_FMVT01000005.1"/>
</dbReference>
<sequence length="152" mass="16421">MTAQLFLIFLLANAAAATTGIVFRPGAWYAGLRKPGFTPPNWAFPVAWSLIYLLSAWAAARVAMLPGAGLPLALWAAQVALNTLWTPLFFGARQMGLALVAILVLLVTVGVATVQFWRLDTAAGLMLLPYLAWLCVALALNWRIWRDNPAAG</sequence>
<dbReference type="NCBIfam" id="NF047825">
    <property type="entry name" value="T-richsensTspOAlph"/>
    <property type="match status" value="1"/>
</dbReference>
<keyword evidence="4 6" id="KW-1133">Transmembrane helix</keyword>
<dbReference type="Proteomes" id="UP000199502">
    <property type="component" value="Unassembled WGS sequence"/>
</dbReference>
<dbReference type="GO" id="GO:0016020">
    <property type="term" value="C:membrane"/>
    <property type="evidence" value="ECO:0007669"/>
    <property type="project" value="UniProtKB-SubCell"/>
</dbReference>
<gene>
    <name evidence="7" type="ORF">SAMN05660710_01662</name>
</gene>
<reference evidence="7 8" key="1">
    <citation type="submission" date="2016-10" db="EMBL/GenBank/DDBJ databases">
        <authorList>
            <person name="de Groot N.N."/>
        </authorList>
    </citation>
    <scope>NUCLEOTIDE SEQUENCE [LARGE SCALE GENOMIC DNA]</scope>
    <source>
        <strain evidence="7 8">CGMCC 1.8925</strain>
    </source>
</reference>
<name>A0A1G5G8Z1_9RHOB</name>
<feature type="transmembrane region" description="Helical" evidence="6">
    <location>
        <begin position="124"/>
        <end position="145"/>
    </location>
</feature>
<comment type="subcellular location">
    <subcellularLocation>
        <location evidence="1">Membrane</location>
        <topology evidence="1">Multi-pass membrane protein</topology>
    </subcellularLocation>
</comment>
<evidence type="ECO:0000256" key="3">
    <source>
        <dbReference type="ARBA" id="ARBA00022692"/>
    </source>
</evidence>
<dbReference type="EMBL" id="FMVT01000005">
    <property type="protein sequence ID" value="SCY47973.1"/>
    <property type="molecule type" value="Genomic_DNA"/>
</dbReference>